<feature type="transmembrane region" description="Helical" evidence="9">
    <location>
        <begin position="31"/>
        <end position="53"/>
    </location>
</feature>
<feature type="transmembrane region" description="Helical" evidence="9">
    <location>
        <begin position="145"/>
        <end position="169"/>
    </location>
</feature>
<feature type="transmembrane region" description="Helical" evidence="9">
    <location>
        <begin position="189"/>
        <end position="219"/>
    </location>
</feature>
<keyword evidence="12" id="KW-1185">Reference proteome</keyword>
<dbReference type="Proteomes" id="UP000192578">
    <property type="component" value="Unassembled WGS sequence"/>
</dbReference>
<feature type="domain" description="G-protein coupled receptors family 1 profile" evidence="10">
    <location>
        <begin position="43"/>
        <end position="269"/>
    </location>
</feature>
<dbReference type="GO" id="GO:0005886">
    <property type="term" value="C:plasma membrane"/>
    <property type="evidence" value="ECO:0007669"/>
    <property type="project" value="UniProtKB-SubCell"/>
</dbReference>
<evidence type="ECO:0000256" key="3">
    <source>
        <dbReference type="ARBA" id="ARBA00022692"/>
    </source>
</evidence>
<evidence type="ECO:0000256" key="8">
    <source>
        <dbReference type="ARBA" id="ARBA00023224"/>
    </source>
</evidence>
<gene>
    <name evidence="11" type="ORF">BV898_02109</name>
</gene>
<evidence type="ECO:0000256" key="7">
    <source>
        <dbReference type="ARBA" id="ARBA00023170"/>
    </source>
</evidence>
<feature type="transmembrane region" description="Helical" evidence="9">
    <location>
        <begin position="255"/>
        <end position="275"/>
    </location>
</feature>
<feature type="transmembrane region" description="Helical" evidence="9">
    <location>
        <begin position="65"/>
        <end position="86"/>
    </location>
</feature>
<dbReference type="SUPFAM" id="SSF81321">
    <property type="entry name" value="Family A G protein-coupled receptor-like"/>
    <property type="match status" value="1"/>
</dbReference>
<accession>A0A1W0X9E6</accession>
<organism evidence="11 12">
    <name type="scientific">Hypsibius exemplaris</name>
    <name type="common">Freshwater tardigrade</name>
    <dbReference type="NCBI Taxonomy" id="2072580"/>
    <lineage>
        <taxon>Eukaryota</taxon>
        <taxon>Metazoa</taxon>
        <taxon>Ecdysozoa</taxon>
        <taxon>Tardigrada</taxon>
        <taxon>Eutardigrada</taxon>
        <taxon>Parachela</taxon>
        <taxon>Hypsibioidea</taxon>
        <taxon>Hypsibiidae</taxon>
        <taxon>Hypsibius</taxon>
    </lineage>
</organism>
<dbReference type="OrthoDB" id="5914304at2759"/>
<name>A0A1W0X9E6_HYPEX</name>
<evidence type="ECO:0000313" key="11">
    <source>
        <dbReference type="EMBL" id="OQV24159.1"/>
    </source>
</evidence>
<dbReference type="GO" id="GO:0008528">
    <property type="term" value="F:G protein-coupled peptide receptor activity"/>
    <property type="evidence" value="ECO:0007669"/>
    <property type="project" value="TreeGrafter"/>
</dbReference>
<dbReference type="Pfam" id="PF00001">
    <property type="entry name" value="7tm_1"/>
    <property type="match status" value="1"/>
</dbReference>
<comment type="subcellular location">
    <subcellularLocation>
        <location evidence="1">Cell membrane</location>
        <topology evidence="1">Multi-pass membrane protein</topology>
    </subcellularLocation>
</comment>
<dbReference type="PANTHER" id="PTHR24230">
    <property type="entry name" value="G-PROTEIN COUPLED RECEPTOR"/>
    <property type="match status" value="1"/>
</dbReference>
<dbReference type="GO" id="GO:0007218">
    <property type="term" value="P:neuropeptide signaling pathway"/>
    <property type="evidence" value="ECO:0007669"/>
    <property type="project" value="TreeGrafter"/>
</dbReference>
<keyword evidence="8" id="KW-0807">Transducer</keyword>
<dbReference type="InterPro" id="IPR017452">
    <property type="entry name" value="GPCR_Rhodpsn_7TM"/>
</dbReference>
<evidence type="ECO:0000256" key="9">
    <source>
        <dbReference type="SAM" id="Phobius"/>
    </source>
</evidence>
<keyword evidence="3 9" id="KW-0812">Transmembrane</keyword>
<keyword evidence="4 9" id="KW-1133">Transmembrane helix</keyword>
<evidence type="ECO:0000256" key="2">
    <source>
        <dbReference type="ARBA" id="ARBA00022475"/>
    </source>
</evidence>
<keyword evidence="7" id="KW-0675">Receptor</keyword>
<reference evidence="12" key="1">
    <citation type="submission" date="2017-01" db="EMBL/GenBank/DDBJ databases">
        <title>Comparative genomics of anhydrobiosis in the tardigrade Hypsibius dujardini.</title>
        <authorList>
            <person name="Yoshida Y."/>
            <person name="Koutsovoulos G."/>
            <person name="Laetsch D."/>
            <person name="Stevens L."/>
            <person name="Kumar S."/>
            <person name="Horikawa D."/>
            <person name="Ishino K."/>
            <person name="Komine S."/>
            <person name="Tomita M."/>
            <person name="Blaxter M."/>
            <person name="Arakawa K."/>
        </authorList>
    </citation>
    <scope>NUCLEOTIDE SEQUENCE [LARGE SCALE GENOMIC DNA]</scope>
    <source>
        <strain evidence="12">Z151</strain>
    </source>
</reference>
<dbReference type="CDD" id="cd00637">
    <property type="entry name" value="7tm_classA_rhodopsin-like"/>
    <property type="match status" value="1"/>
</dbReference>
<dbReference type="PROSITE" id="PS50262">
    <property type="entry name" value="G_PROTEIN_RECEP_F1_2"/>
    <property type="match status" value="1"/>
</dbReference>
<keyword evidence="6 9" id="KW-0472">Membrane</keyword>
<feature type="transmembrane region" description="Helical" evidence="9">
    <location>
        <begin position="287"/>
        <end position="305"/>
    </location>
</feature>
<evidence type="ECO:0000256" key="4">
    <source>
        <dbReference type="ARBA" id="ARBA00022989"/>
    </source>
</evidence>
<keyword evidence="2" id="KW-1003">Cell membrane</keyword>
<dbReference type="PANTHER" id="PTHR24230:SF75">
    <property type="entry name" value="RELAXIN FAMILY PEPTIDE RECEPTOR 3"/>
    <property type="match status" value="1"/>
</dbReference>
<dbReference type="Gene3D" id="1.20.1070.10">
    <property type="entry name" value="Rhodopsin 7-helix transmembrane proteins"/>
    <property type="match status" value="1"/>
</dbReference>
<sequence>MEGMQNYSSSLTANRSFINVSQKYDSHSVTAWFGAIVSVHLLGSILLALLIAASFHSKELLRGSCILIFHIMLIELLICAITNPLLNVTAYLHLNRQFAHVNCRALILLNATSQHALNWASLLLAVNRFVAIVHPHQYERWVSKVAVTSMIIIPWLVGLADTLPVYFGIGGDILLGSAGCAFKTNIDEIYGTIWFVIGAYIPIGLMGVIYLTLGLRILASNRSRQRINRLIPVDAVSTMARVTAAQKRQLSFAKMLIGSSVWYLICFLPGPIIVSRFPHLYGIGNPPIMRLWISGLLALCGYAGCPV</sequence>
<dbReference type="EMBL" id="MTYJ01000008">
    <property type="protein sequence ID" value="OQV24159.1"/>
    <property type="molecule type" value="Genomic_DNA"/>
</dbReference>
<evidence type="ECO:0000259" key="10">
    <source>
        <dbReference type="PROSITE" id="PS50262"/>
    </source>
</evidence>
<proteinExistence type="predicted"/>
<protein>
    <recommendedName>
        <fullName evidence="10">G-protein coupled receptors family 1 profile domain-containing protein</fullName>
    </recommendedName>
</protein>
<evidence type="ECO:0000256" key="1">
    <source>
        <dbReference type="ARBA" id="ARBA00004651"/>
    </source>
</evidence>
<evidence type="ECO:0000256" key="6">
    <source>
        <dbReference type="ARBA" id="ARBA00023136"/>
    </source>
</evidence>
<dbReference type="AlphaFoldDB" id="A0A1W0X9E6"/>
<evidence type="ECO:0000313" key="12">
    <source>
        <dbReference type="Proteomes" id="UP000192578"/>
    </source>
</evidence>
<comment type="caution">
    <text evidence="11">The sequence shown here is derived from an EMBL/GenBank/DDBJ whole genome shotgun (WGS) entry which is preliminary data.</text>
</comment>
<dbReference type="InterPro" id="IPR000276">
    <property type="entry name" value="GPCR_Rhodpsn"/>
</dbReference>
<keyword evidence="5" id="KW-0297">G-protein coupled receptor</keyword>
<evidence type="ECO:0000256" key="5">
    <source>
        <dbReference type="ARBA" id="ARBA00023040"/>
    </source>
</evidence>